<dbReference type="AlphaFoldDB" id="A0A0L6UFF8"/>
<comment type="caution">
    <text evidence="1">The sequence shown here is derived from an EMBL/GenBank/DDBJ whole genome shotgun (WGS) entry which is preliminary data.</text>
</comment>
<reference evidence="1 2" key="1">
    <citation type="submission" date="2015-08" db="EMBL/GenBank/DDBJ databases">
        <title>Next Generation Sequencing and Analysis of the Genome of Puccinia sorghi L Schw, the Causal Agent of Maize Common Rust.</title>
        <authorList>
            <person name="Rochi L."/>
            <person name="Burguener G."/>
            <person name="Darino M."/>
            <person name="Turjanski A."/>
            <person name="Kreff E."/>
            <person name="Dieguez M.J."/>
            <person name="Sacco F."/>
        </authorList>
    </citation>
    <scope>NUCLEOTIDE SEQUENCE [LARGE SCALE GENOMIC DNA]</scope>
    <source>
        <strain evidence="1 2">RO10H11247</strain>
    </source>
</reference>
<organism evidence="1 2">
    <name type="scientific">Puccinia sorghi</name>
    <dbReference type="NCBI Taxonomy" id="27349"/>
    <lineage>
        <taxon>Eukaryota</taxon>
        <taxon>Fungi</taxon>
        <taxon>Dikarya</taxon>
        <taxon>Basidiomycota</taxon>
        <taxon>Pucciniomycotina</taxon>
        <taxon>Pucciniomycetes</taxon>
        <taxon>Pucciniales</taxon>
        <taxon>Pucciniaceae</taxon>
        <taxon>Puccinia</taxon>
    </lineage>
</organism>
<gene>
    <name evidence="1" type="ORF">VP01_6565g1</name>
</gene>
<evidence type="ECO:0000313" key="1">
    <source>
        <dbReference type="EMBL" id="KNZ47261.1"/>
    </source>
</evidence>
<accession>A0A0L6UFF8</accession>
<proteinExistence type="predicted"/>
<dbReference type="EMBL" id="LAVV01011902">
    <property type="protein sequence ID" value="KNZ47261.1"/>
    <property type="molecule type" value="Genomic_DNA"/>
</dbReference>
<sequence length="35" mass="3793">MICIRGLKGYVCCVIFRLASWSMTSMVAGAGSRSH</sequence>
<name>A0A0L6UFF8_9BASI</name>
<evidence type="ECO:0000313" key="2">
    <source>
        <dbReference type="Proteomes" id="UP000037035"/>
    </source>
</evidence>
<dbReference type="VEuPathDB" id="FungiDB:VP01_6565g1"/>
<dbReference type="Proteomes" id="UP000037035">
    <property type="component" value="Unassembled WGS sequence"/>
</dbReference>
<keyword evidence="2" id="KW-1185">Reference proteome</keyword>
<protein>
    <submittedName>
        <fullName evidence="1">Putative signal peptide protein</fullName>
    </submittedName>
</protein>